<comment type="caution">
    <text evidence="1">The sequence shown here is derived from an EMBL/GenBank/DDBJ whole genome shotgun (WGS) entry which is preliminary data.</text>
</comment>
<accession>J9F1L4</accession>
<dbReference type="Proteomes" id="UP000004810">
    <property type="component" value="Unassembled WGS sequence"/>
</dbReference>
<dbReference type="Gene3D" id="3.10.100.10">
    <property type="entry name" value="Mannose-Binding Protein A, subunit A"/>
    <property type="match status" value="1"/>
</dbReference>
<dbReference type="AlphaFoldDB" id="J9F1L4"/>
<proteinExistence type="predicted"/>
<protein>
    <submittedName>
        <fullName evidence="1">Uncharacterized protein</fullName>
    </submittedName>
</protein>
<dbReference type="EMBL" id="ADBV01003805">
    <property type="protein sequence ID" value="EJW81244.1"/>
    <property type="molecule type" value="Genomic_DNA"/>
</dbReference>
<evidence type="ECO:0000313" key="2">
    <source>
        <dbReference type="Proteomes" id="UP000004810"/>
    </source>
</evidence>
<reference evidence="2" key="1">
    <citation type="submission" date="2012-08" db="EMBL/GenBank/DDBJ databases">
        <title>The Genome Sequence of Wuchereria bancrofti.</title>
        <authorList>
            <person name="Nutman T.B."/>
            <person name="Fink D.L."/>
            <person name="Russ C."/>
            <person name="Young S."/>
            <person name="Zeng Q."/>
            <person name="Koehrsen M."/>
            <person name="Alvarado L."/>
            <person name="Berlin A."/>
            <person name="Chapman S.B."/>
            <person name="Chen Z."/>
            <person name="Freedman E."/>
            <person name="Gellesch M."/>
            <person name="Goldberg J."/>
            <person name="Griggs A."/>
            <person name="Gujja S."/>
            <person name="Heilman E.R."/>
            <person name="Heiman D."/>
            <person name="Hepburn T."/>
            <person name="Howarth C."/>
            <person name="Jen D."/>
            <person name="Larson L."/>
            <person name="Lewis B."/>
            <person name="Mehta T."/>
            <person name="Park D."/>
            <person name="Pearson M."/>
            <person name="Roberts A."/>
            <person name="Saif S."/>
            <person name="Shea T."/>
            <person name="Shenoy N."/>
            <person name="Sisk P."/>
            <person name="Stolte C."/>
            <person name="Sykes S."/>
            <person name="Walk T."/>
            <person name="White J."/>
            <person name="Yandava C."/>
            <person name="Haas B."/>
            <person name="Henn M.R."/>
            <person name="Nusbaum C."/>
            <person name="Birren B."/>
        </authorList>
    </citation>
    <scope>NUCLEOTIDE SEQUENCE [LARGE SCALE GENOMIC DNA]</scope>
    <source>
        <strain evidence="2">NA</strain>
    </source>
</reference>
<sequence>MDILSAEKKEQIIHWKRTTQTALVAGDSPVYCQADGCLNNGTCLVASKSAAYRLCHNEELYFNGDCYKIVKDRKTWYETNEVYVKDGGSMVAIKSEFQQLLMSSYLLPSLKAATCNLKDYLDFIDTDCSSL</sequence>
<evidence type="ECO:0000313" key="1">
    <source>
        <dbReference type="EMBL" id="EJW81244.1"/>
    </source>
</evidence>
<dbReference type="SUPFAM" id="SSF56436">
    <property type="entry name" value="C-type lectin-like"/>
    <property type="match status" value="1"/>
</dbReference>
<name>J9F1L4_WUCBA</name>
<organism evidence="1 2">
    <name type="scientific">Wuchereria bancrofti</name>
    <dbReference type="NCBI Taxonomy" id="6293"/>
    <lineage>
        <taxon>Eukaryota</taxon>
        <taxon>Metazoa</taxon>
        <taxon>Ecdysozoa</taxon>
        <taxon>Nematoda</taxon>
        <taxon>Chromadorea</taxon>
        <taxon>Rhabditida</taxon>
        <taxon>Spirurina</taxon>
        <taxon>Spiruromorpha</taxon>
        <taxon>Filarioidea</taxon>
        <taxon>Onchocercidae</taxon>
        <taxon>Wuchereria</taxon>
    </lineage>
</organism>
<dbReference type="InterPro" id="IPR016186">
    <property type="entry name" value="C-type_lectin-like/link_sf"/>
</dbReference>
<gene>
    <name evidence="1" type="ORF">WUBG_07847</name>
</gene>
<dbReference type="InterPro" id="IPR016187">
    <property type="entry name" value="CTDL_fold"/>
</dbReference>